<evidence type="ECO:0000313" key="3">
    <source>
        <dbReference type="Proteomes" id="UP000481861"/>
    </source>
</evidence>
<keyword evidence="1" id="KW-0812">Transmembrane</keyword>
<accession>A0A7C8MHQ8</accession>
<dbReference type="OrthoDB" id="10010954at2759"/>
<evidence type="ECO:0008006" key="4">
    <source>
        <dbReference type="Google" id="ProtNLM"/>
    </source>
</evidence>
<proteinExistence type="predicted"/>
<dbReference type="EMBL" id="JAADJZ010000001">
    <property type="protein sequence ID" value="KAF2877819.1"/>
    <property type="molecule type" value="Genomic_DNA"/>
</dbReference>
<dbReference type="AlphaFoldDB" id="A0A7C8MHQ8"/>
<feature type="transmembrane region" description="Helical" evidence="1">
    <location>
        <begin position="171"/>
        <end position="189"/>
    </location>
</feature>
<dbReference type="Proteomes" id="UP000481861">
    <property type="component" value="Unassembled WGS sequence"/>
</dbReference>
<organism evidence="2 3">
    <name type="scientific">Massariosphaeria phaeospora</name>
    <dbReference type="NCBI Taxonomy" id="100035"/>
    <lineage>
        <taxon>Eukaryota</taxon>
        <taxon>Fungi</taxon>
        <taxon>Dikarya</taxon>
        <taxon>Ascomycota</taxon>
        <taxon>Pezizomycotina</taxon>
        <taxon>Dothideomycetes</taxon>
        <taxon>Pleosporomycetidae</taxon>
        <taxon>Pleosporales</taxon>
        <taxon>Pleosporales incertae sedis</taxon>
        <taxon>Massariosphaeria</taxon>
    </lineage>
</organism>
<feature type="transmembrane region" description="Helical" evidence="1">
    <location>
        <begin position="75"/>
        <end position="96"/>
    </location>
</feature>
<sequence>MLFKSPHKYPLKIETLENGPVSHFVSTFGLLMAITLTVYTLIRILFEAILIPRWYPTHVSQLDQNRLRGFINHQMALLAKIIAFAISIYPFVSIIFGPGDFDTRWNKNGKATFGDTITIGASIFMGIYIHELLYRSHLNWQTLVHHFFTVISGTTAITLTTMWQSRPFAKLYFALVMIYGVSTMIRTLPSHSSIIALRFWPHKHKLLARFYSVTFCVSLMGTLMETTFVLFLLGWCWYRWNDQVKVTTPIIHGAFLVAQVWTIQDAWRRWRTEKRKMGNCEHCRLSAKAEYRWTQRASDEQVANVV</sequence>
<keyword evidence="1" id="KW-1133">Transmembrane helix</keyword>
<feature type="transmembrane region" description="Helical" evidence="1">
    <location>
        <begin position="20"/>
        <end position="46"/>
    </location>
</feature>
<feature type="transmembrane region" description="Helical" evidence="1">
    <location>
        <begin position="146"/>
        <end position="165"/>
    </location>
</feature>
<keyword evidence="1" id="KW-0472">Membrane</keyword>
<name>A0A7C8MHQ8_9PLEO</name>
<reference evidence="2 3" key="1">
    <citation type="submission" date="2020-01" db="EMBL/GenBank/DDBJ databases">
        <authorList>
            <consortium name="DOE Joint Genome Institute"/>
            <person name="Haridas S."/>
            <person name="Albert R."/>
            <person name="Binder M."/>
            <person name="Bloem J."/>
            <person name="Labutti K."/>
            <person name="Salamov A."/>
            <person name="Andreopoulos B."/>
            <person name="Baker S.E."/>
            <person name="Barry K."/>
            <person name="Bills G."/>
            <person name="Bluhm B.H."/>
            <person name="Cannon C."/>
            <person name="Castanera R."/>
            <person name="Culley D.E."/>
            <person name="Daum C."/>
            <person name="Ezra D."/>
            <person name="Gonzalez J.B."/>
            <person name="Henrissat B."/>
            <person name="Kuo A."/>
            <person name="Liang C."/>
            <person name="Lipzen A."/>
            <person name="Lutzoni F."/>
            <person name="Magnuson J."/>
            <person name="Mondo S."/>
            <person name="Nolan M."/>
            <person name="Ohm R."/>
            <person name="Pangilinan J."/>
            <person name="Park H.-J.H."/>
            <person name="Ramirez L."/>
            <person name="Alfaro M."/>
            <person name="Sun H."/>
            <person name="Tritt A."/>
            <person name="Yoshinaga Y."/>
            <person name="Zwiers L.-H.L."/>
            <person name="Turgeon B.G."/>
            <person name="Goodwin S.B."/>
            <person name="Spatafora J.W."/>
            <person name="Crous P.W."/>
            <person name="Grigoriev I.V."/>
        </authorList>
    </citation>
    <scope>NUCLEOTIDE SEQUENCE [LARGE SCALE GENOMIC DNA]</scope>
    <source>
        <strain evidence="2 3">CBS 611.86</strain>
    </source>
</reference>
<gene>
    <name evidence="2" type="ORF">BDV95DRAFT_480274</name>
</gene>
<feature type="transmembrane region" description="Helical" evidence="1">
    <location>
        <begin position="210"/>
        <end position="238"/>
    </location>
</feature>
<feature type="transmembrane region" description="Helical" evidence="1">
    <location>
        <begin position="116"/>
        <end position="134"/>
    </location>
</feature>
<keyword evidence="3" id="KW-1185">Reference proteome</keyword>
<evidence type="ECO:0000313" key="2">
    <source>
        <dbReference type="EMBL" id="KAF2877819.1"/>
    </source>
</evidence>
<evidence type="ECO:0000256" key="1">
    <source>
        <dbReference type="SAM" id="Phobius"/>
    </source>
</evidence>
<comment type="caution">
    <text evidence="2">The sequence shown here is derived from an EMBL/GenBank/DDBJ whole genome shotgun (WGS) entry which is preliminary data.</text>
</comment>
<protein>
    <recommendedName>
        <fullName evidence="4">TLC domain-containing protein</fullName>
    </recommendedName>
</protein>